<dbReference type="EnsemblPlants" id="ORGLA11G0200700.1">
    <property type="protein sequence ID" value="ORGLA11G0200700.1"/>
    <property type="gene ID" value="ORGLA11G0200700"/>
</dbReference>
<dbReference type="AlphaFoldDB" id="I1R2L5"/>
<sequence>MGSPSKMQEPPRRYQYREWIDTRRVLTLHSRVVQLELPEQYRKNRLAVLFTSGSLAALYWGGKGPKCKRYERNLFMDGKNCN</sequence>
<evidence type="ECO:0000313" key="1">
    <source>
        <dbReference type="EnsemblPlants" id="ORGLA11G0200700.1"/>
    </source>
</evidence>
<reference evidence="2" key="2">
    <citation type="submission" date="2018-04" db="EMBL/GenBank/DDBJ databases">
        <title>OglaRS2 (Oryza glaberrima Reference Sequence Version 2).</title>
        <authorList>
            <person name="Zhang J."/>
            <person name="Kudrna D."/>
            <person name="Lee S."/>
            <person name="Talag J."/>
            <person name="Rajasekar S."/>
            <person name="Wing R.A."/>
        </authorList>
    </citation>
    <scope>NUCLEOTIDE SEQUENCE [LARGE SCALE GENOMIC DNA]</scope>
    <source>
        <strain evidence="2">cv. IRGC 96717</strain>
    </source>
</reference>
<dbReference type="HOGENOM" id="CLU_2562107_0_0_1"/>
<proteinExistence type="predicted"/>
<protein>
    <submittedName>
        <fullName evidence="1">Uncharacterized protein</fullName>
    </submittedName>
</protein>
<name>I1R2L5_ORYGL</name>
<organism evidence="1 2">
    <name type="scientific">Oryza glaberrima</name>
    <name type="common">African rice</name>
    <dbReference type="NCBI Taxonomy" id="4538"/>
    <lineage>
        <taxon>Eukaryota</taxon>
        <taxon>Viridiplantae</taxon>
        <taxon>Streptophyta</taxon>
        <taxon>Embryophyta</taxon>
        <taxon>Tracheophyta</taxon>
        <taxon>Spermatophyta</taxon>
        <taxon>Magnoliopsida</taxon>
        <taxon>Liliopsida</taxon>
        <taxon>Poales</taxon>
        <taxon>Poaceae</taxon>
        <taxon>BOP clade</taxon>
        <taxon>Oryzoideae</taxon>
        <taxon>Oryzeae</taxon>
        <taxon>Oryzinae</taxon>
        <taxon>Oryza</taxon>
    </lineage>
</organism>
<reference evidence="1" key="1">
    <citation type="submission" date="2015-06" db="UniProtKB">
        <authorList>
            <consortium name="EnsemblPlants"/>
        </authorList>
    </citation>
    <scope>IDENTIFICATION</scope>
</reference>
<accession>I1R2L5</accession>
<keyword evidence="2" id="KW-1185">Reference proteome</keyword>
<dbReference type="Gramene" id="ORGLA11G0200700.1">
    <property type="protein sequence ID" value="ORGLA11G0200700.1"/>
    <property type="gene ID" value="ORGLA11G0200700"/>
</dbReference>
<dbReference type="Proteomes" id="UP000007306">
    <property type="component" value="Unassembled WGS sequence"/>
</dbReference>
<evidence type="ECO:0000313" key="2">
    <source>
        <dbReference type="Proteomes" id="UP000007306"/>
    </source>
</evidence>